<dbReference type="AlphaFoldDB" id="A0A8J3VDW6"/>
<dbReference type="Proteomes" id="UP000612899">
    <property type="component" value="Unassembled WGS sequence"/>
</dbReference>
<organism evidence="2 3">
    <name type="scientific">Rhizocola hellebori</name>
    <dbReference type="NCBI Taxonomy" id="1392758"/>
    <lineage>
        <taxon>Bacteria</taxon>
        <taxon>Bacillati</taxon>
        <taxon>Actinomycetota</taxon>
        <taxon>Actinomycetes</taxon>
        <taxon>Micromonosporales</taxon>
        <taxon>Micromonosporaceae</taxon>
        <taxon>Rhizocola</taxon>
    </lineage>
</organism>
<reference evidence="2" key="1">
    <citation type="submission" date="2021-01" db="EMBL/GenBank/DDBJ databases">
        <title>Whole genome shotgun sequence of Rhizocola hellebori NBRC 109834.</title>
        <authorList>
            <person name="Komaki H."/>
            <person name="Tamura T."/>
        </authorList>
    </citation>
    <scope>NUCLEOTIDE SEQUENCE</scope>
    <source>
        <strain evidence="2">NBRC 109834</strain>
    </source>
</reference>
<proteinExistence type="predicted"/>
<name>A0A8J3VDW6_9ACTN</name>
<dbReference type="PANTHER" id="PTHR34846:SF7">
    <property type="entry name" value="BLL7811 PROTEIN"/>
    <property type="match status" value="1"/>
</dbReference>
<dbReference type="InterPro" id="IPR029032">
    <property type="entry name" value="AhpD-like"/>
</dbReference>
<dbReference type="GO" id="GO:0051920">
    <property type="term" value="F:peroxiredoxin activity"/>
    <property type="evidence" value="ECO:0007669"/>
    <property type="project" value="InterPro"/>
</dbReference>
<dbReference type="PANTHER" id="PTHR34846">
    <property type="entry name" value="4-CARBOXYMUCONOLACTONE DECARBOXYLASE FAMILY PROTEIN (AFU_ORTHOLOGUE AFUA_6G11590)"/>
    <property type="match status" value="1"/>
</dbReference>
<dbReference type="EMBL" id="BONY01000003">
    <property type="protein sequence ID" value="GIH02593.1"/>
    <property type="molecule type" value="Genomic_DNA"/>
</dbReference>
<dbReference type="RefSeq" id="WP_203906539.1">
    <property type="nucleotide sequence ID" value="NZ_BONY01000003.1"/>
</dbReference>
<feature type="domain" description="Carboxymuconolactone decarboxylase-like" evidence="1">
    <location>
        <begin position="14"/>
        <end position="95"/>
    </location>
</feature>
<sequence length="152" mass="16522">MRTVRMPNPATLIPEAMQALFGVNKAIMGAGVDAKLLAISHLRASQINGCSPCVAGGAQQARHHGVTDEQIDTVAAWRETPWFSDEQRAVLALTEAVTRLADNPDPVPDEVWDFAAKHFDQKELAALLLNIAITNAFNRLNAPTRQQAGAKW</sequence>
<protein>
    <submittedName>
        <fullName evidence="2">Alkyl hydroperoxide reductase AhpD</fullName>
    </submittedName>
</protein>
<evidence type="ECO:0000259" key="1">
    <source>
        <dbReference type="Pfam" id="PF02627"/>
    </source>
</evidence>
<dbReference type="InterPro" id="IPR004675">
    <property type="entry name" value="AhpD_core"/>
</dbReference>
<dbReference type="SUPFAM" id="SSF69118">
    <property type="entry name" value="AhpD-like"/>
    <property type="match status" value="1"/>
</dbReference>
<evidence type="ECO:0000313" key="2">
    <source>
        <dbReference type="EMBL" id="GIH02593.1"/>
    </source>
</evidence>
<dbReference type="Pfam" id="PF02627">
    <property type="entry name" value="CMD"/>
    <property type="match status" value="1"/>
</dbReference>
<keyword evidence="3" id="KW-1185">Reference proteome</keyword>
<dbReference type="Gene3D" id="1.20.1290.10">
    <property type="entry name" value="AhpD-like"/>
    <property type="match status" value="1"/>
</dbReference>
<dbReference type="InterPro" id="IPR003779">
    <property type="entry name" value="CMD-like"/>
</dbReference>
<accession>A0A8J3VDW6</accession>
<dbReference type="NCBIfam" id="TIGR00778">
    <property type="entry name" value="ahpD_dom"/>
    <property type="match status" value="1"/>
</dbReference>
<evidence type="ECO:0000313" key="3">
    <source>
        <dbReference type="Proteomes" id="UP000612899"/>
    </source>
</evidence>
<comment type="caution">
    <text evidence="2">The sequence shown here is derived from an EMBL/GenBank/DDBJ whole genome shotgun (WGS) entry which is preliminary data.</text>
</comment>
<gene>
    <name evidence="2" type="ORF">Rhe02_06600</name>
</gene>